<evidence type="ECO:0000256" key="3">
    <source>
        <dbReference type="ARBA" id="ARBA00023082"/>
    </source>
</evidence>
<keyword evidence="3" id="KW-0731">Sigma factor</keyword>
<dbReference type="Proteomes" id="UP000298433">
    <property type="component" value="Unassembled WGS sequence"/>
</dbReference>
<dbReference type="Pfam" id="PF00140">
    <property type="entry name" value="Sigma70_r1_2"/>
    <property type="match status" value="1"/>
</dbReference>
<dbReference type="InterPro" id="IPR007624">
    <property type="entry name" value="RNA_pol_sigma70_r3"/>
</dbReference>
<keyword evidence="2" id="KW-0805">Transcription regulation</keyword>
<evidence type="ECO:0000256" key="1">
    <source>
        <dbReference type="ARBA" id="ARBA00007788"/>
    </source>
</evidence>
<dbReference type="NCBIfam" id="TIGR02937">
    <property type="entry name" value="sigma70-ECF"/>
    <property type="match status" value="1"/>
</dbReference>
<evidence type="ECO:0000256" key="2">
    <source>
        <dbReference type="ARBA" id="ARBA00023015"/>
    </source>
</evidence>
<dbReference type="RefSeq" id="WP_134369801.1">
    <property type="nucleotide sequence ID" value="NZ_SOGN01000035.1"/>
</dbReference>
<dbReference type="Pfam" id="PF04539">
    <property type="entry name" value="Sigma70_r3"/>
    <property type="match status" value="1"/>
</dbReference>
<dbReference type="InterPro" id="IPR007627">
    <property type="entry name" value="RNA_pol_sigma70_r2"/>
</dbReference>
<dbReference type="AlphaFoldDB" id="A0A4R8XT74"/>
<dbReference type="GO" id="GO:0016987">
    <property type="term" value="F:sigma factor activity"/>
    <property type="evidence" value="ECO:0007669"/>
    <property type="project" value="UniProtKB-KW"/>
</dbReference>
<sequence length="327" mass="36066">MTTAASRSRQCSPADSVSDYLREIGRVPLLTETDEIALAQRIEVGLLAEERLSGLRPGVAGNHDSDLSEELRWLAADGVRALNHLICANLRLVVSVARHFTGRGLDLLDLVQEGNLGLIRAVQRFDHTRGFKFSTYATWWIRRMIHRALADQARIIRLPAHQVEALNGLARVQHGLRLRQGRNGTAEEISAASGLTTQQIRRLQNLTGRPRSIDAPVWADLGNGLENVPFGDTIRDAHALDPCDAASRTLLSEHLARHLALLPDREASVLRMRFGLGGEDPKPRREIGAHFGLSYDRIRQLELKALARLRPPLTSGRESGESVGANG</sequence>
<dbReference type="InterPro" id="IPR013324">
    <property type="entry name" value="RNA_pol_sigma_r3/r4-like"/>
</dbReference>
<dbReference type="InterPro" id="IPR014284">
    <property type="entry name" value="RNA_pol_sigma-70_dom"/>
</dbReference>
<dbReference type="CDD" id="cd06171">
    <property type="entry name" value="Sigma70_r4"/>
    <property type="match status" value="1"/>
</dbReference>
<evidence type="ECO:0000256" key="4">
    <source>
        <dbReference type="ARBA" id="ARBA00023125"/>
    </source>
</evidence>
<dbReference type="PANTHER" id="PTHR30603">
    <property type="entry name" value="RNA POLYMERASE SIGMA FACTOR RPO"/>
    <property type="match status" value="1"/>
</dbReference>
<dbReference type="EMBL" id="SOGN01000035">
    <property type="protein sequence ID" value="TFC81372.1"/>
    <property type="molecule type" value="Genomic_DNA"/>
</dbReference>
<gene>
    <name evidence="7" type="ORF">E3T23_07840</name>
</gene>
<dbReference type="InterPro" id="IPR050239">
    <property type="entry name" value="Sigma-70_RNA_pol_init_factors"/>
</dbReference>
<dbReference type="PANTHER" id="PTHR30603:SF60">
    <property type="entry name" value="RNA POLYMERASE SIGMA FACTOR RPOD"/>
    <property type="match status" value="1"/>
</dbReference>
<proteinExistence type="inferred from homology"/>
<evidence type="ECO:0000313" key="8">
    <source>
        <dbReference type="Proteomes" id="UP000298433"/>
    </source>
</evidence>
<dbReference type="Pfam" id="PF04542">
    <property type="entry name" value="Sigma70_r2"/>
    <property type="match status" value="1"/>
</dbReference>
<feature type="domain" description="RNA polymerase sigma-70" evidence="6">
    <location>
        <begin position="109"/>
        <end position="122"/>
    </location>
</feature>
<comment type="similarity">
    <text evidence="1">Belongs to the sigma-70 factor family.</text>
</comment>
<keyword evidence="4" id="KW-0238">DNA-binding</keyword>
<dbReference type="Pfam" id="PF04545">
    <property type="entry name" value="Sigma70_r4"/>
    <property type="match status" value="1"/>
</dbReference>
<dbReference type="InterPro" id="IPR009042">
    <property type="entry name" value="RNA_pol_sigma70_r1_2"/>
</dbReference>
<evidence type="ECO:0000313" key="7">
    <source>
        <dbReference type="EMBL" id="TFC81372.1"/>
    </source>
</evidence>
<dbReference type="PROSITE" id="PS00715">
    <property type="entry name" value="SIGMA70_1"/>
    <property type="match status" value="1"/>
</dbReference>
<organism evidence="7 8">
    <name type="scientific">Cryobacterium cheniae</name>
    <dbReference type="NCBI Taxonomy" id="1259262"/>
    <lineage>
        <taxon>Bacteria</taxon>
        <taxon>Bacillati</taxon>
        <taxon>Actinomycetota</taxon>
        <taxon>Actinomycetes</taxon>
        <taxon>Micrococcales</taxon>
        <taxon>Microbacteriaceae</taxon>
        <taxon>Cryobacterium</taxon>
    </lineage>
</organism>
<protein>
    <submittedName>
        <fullName evidence="7">Sigma-70 family RNA polymerase sigma factor</fullName>
    </submittedName>
</protein>
<dbReference type="GO" id="GO:0003677">
    <property type="term" value="F:DNA binding"/>
    <property type="evidence" value="ECO:0007669"/>
    <property type="project" value="UniProtKB-KW"/>
</dbReference>
<dbReference type="SUPFAM" id="SSF88946">
    <property type="entry name" value="Sigma2 domain of RNA polymerase sigma factors"/>
    <property type="match status" value="1"/>
</dbReference>
<evidence type="ECO:0000259" key="6">
    <source>
        <dbReference type="PROSITE" id="PS00715"/>
    </source>
</evidence>
<dbReference type="OrthoDB" id="9809557at2"/>
<dbReference type="GO" id="GO:0006352">
    <property type="term" value="P:DNA-templated transcription initiation"/>
    <property type="evidence" value="ECO:0007669"/>
    <property type="project" value="InterPro"/>
</dbReference>
<accession>A0A4R8XT74</accession>
<name>A0A4R8XT74_9MICO</name>
<dbReference type="Gene3D" id="1.10.601.10">
    <property type="entry name" value="RNA Polymerase Primary Sigma Factor"/>
    <property type="match status" value="2"/>
</dbReference>
<dbReference type="SUPFAM" id="SSF88659">
    <property type="entry name" value="Sigma3 and sigma4 domains of RNA polymerase sigma factors"/>
    <property type="match status" value="2"/>
</dbReference>
<keyword evidence="8" id="KW-1185">Reference proteome</keyword>
<dbReference type="InterPro" id="IPR013325">
    <property type="entry name" value="RNA_pol_sigma_r2"/>
</dbReference>
<dbReference type="InterPro" id="IPR000943">
    <property type="entry name" value="RNA_pol_sigma70"/>
</dbReference>
<keyword evidence="5" id="KW-0804">Transcription</keyword>
<dbReference type="PRINTS" id="PR00046">
    <property type="entry name" value="SIGMA70FCT"/>
</dbReference>
<evidence type="ECO:0000256" key="5">
    <source>
        <dbReference type="ARBA" id="ARBA00023163"/>
    </source>
</evidence>
<dbReference type="Gene3D" id="1.10.10.10">
    <property type="entry name" value="Winged helix-like DNA-binding domain superfamily/Winged helix DNA-binding domain"/>
    <property type="match status" value="2"/>
</dbReference>
<dbReference type="InterPro" id="IPR036388">
    <property type="entry name" value="WH-like_DNA-bd_sf"/>
</dbReference>
<reference evidence="7 8" key="1">
    <citation type="submission" date="2019-03" db="EMBL/GenBank/DDBJ databases">
        <title>Genomics of glacier-inhabiting Cryobacterium strains.</title>
        <authorList>
            <person name="Liu Q."/>
            <person name="Xin Y.-H."/>
        </authorList>
    </citation>
    <scope>NUCLEOTIDE SEQUENCE [LARGE SCALE GENOMIC DNA]</scope>
    <source>
        <strain evidence="7 8">TMT2-48-2</strain>
    </source>
</reference>
<comment type="caution">
    <text evidence="7">The sequence shown here is derived from an EMBL/GenBank/DDBJ whole genome shotgun (WGS) entry which is preliminary data.</text>
</comment>
<dbReference type="InterPro" id="IPR007630">
    <property type="entry name" value="RNA_pol_sigma70_r4"/>
</dbReference>